<dbReference type="AlphaFoldDB" id="A0AAN8IAD4"/>
<dbReference type="PANTHER" id="PTHR47934">
    <property type="entry name" value="PENTATRICOPEPTIDE REPEAT-CONTAINING PROTEIN PET309, MITOCHONDRIAL"/>
    <property type="match status" value="1"/>
</dbReference>
<dbReference type="GO" id="GO:0007005">
    <property type="term" value="P:mitochondrion organization"/>
    <property type="evidence" value="ECO:0007669"/>
    <property type="project" value="TreeGrafter"/>
</dbReference>
<dbReference type="Gene3D" id="1.25.40.10">
    <property type="entry name" value="Tetratricopeptide repeat domain"/>
    <property type="match status" value="1"/>
</dbReference>
<evidence type="ECO:0000313" key="1">
    <source>
        <dbReference type="EMBL" id="KAK5956586.1"/>
    </source>
</evidence>
<dbReference type="PANTHER" id="PTHR47934:SF6">
    <property type="entry name" value="MITOCHONDRIAL GROUP I INTRON SPLICING FACTOR CCM1-RELATED"/>
    <property type="match status" value="1"/>
</dbReference>
<dbReference type="Proteomes" id="UP001316803">
    <property type="component" value="Unassembled WGS sequence"/>
</dbReference>
<comment type="caution">
    <text evidence="1">The sequence shown here is derived from an EMBL/GenBank/DDBJ whole genome shotgun (WGS) entry which is preliminary data.</text>
</comment>
<dbReference type="InterPro" id="IPR011990">
    <property type="entry name" value="TPR-like_helical_dom_sf"/>
</dbReference>
<dbReference type="GO" id="GO:0003729">
    <property type="term" value="F:mRNA binding"/>
    <property type="evidence" value="ECO:0007669"/>
    <property type="project" value="TreeGrafter"/>
</dbReference>
<dbReference type="GO" id="GO:0006396">
    <property type="term" value="P:RNA processing"/>
    <property type="evidence" value="ECO:0007669"/>
    <property type="project" value="TreeGrafter"/>
</dbReference>
<name>A0AAN8IAD4_9EURO</name>
<gene>
    <name evidence="1" type="ORF">OHC33_002072</name>
</gene>
<sequence>MTKSSHLTRAVFRALIANRPYVSRECLRRPVVASTPVWQRSINHQQQRHFLEALLGTNRTPQSLEGARPTAKNFEVAIGKLVDLLRARKSRSRTPSHDELIDALRFLFSARLENRQPLTRNEVFLATETFKHLQERDLVLREHAGSMTEADLLAILETLALPTPKERFRSDTRVLAELVRGSLTAVPGATSAESEQAYVTILARTGSATEAKHIISAHSTSPYTVWVEVLKGLVQEGKDTDFWRLLDEYESKFGNLDPHAHEELVIAFIRADRIFDAQRIYNQPVNSGDGPTTRCTSKMLEMSIRAGKMSSAEALARTLTTRLREDDVVASLILYHAARDPRLENLRQIVHGLLQSSNTEVSMATFNDVIEYALKRNNPVLAQAVQDLALSEGFQPDGKTYALQLQFAIDQRDFSKAKQMYEAMLMEDVPSDSFDLSVLNRYIALLAFAQAEYDVMMRATDTLLERGADIDCEAIAGLCHVFLHRGEIDEAVGLLRHRIDYFPLADRARVSVVFRDFITNPSINPQRAFNAYELFRHAFPETSAVQRLPLMQAFFDRKRPDMACQVFSHMRQADPGEPARPDTNAYAKCFEGIAQCRDVDGLQTIHNMLKLDLQVEISTKIHNGMMLANIACQTPWQAIIDHFYKIMDSREGPSYSTFEVAMRACETWPPYGSFEARKIIAVMQSWNLEITKSMYDNYVGVMAGQCEFENAVELIESMQNDIGEAPDAYTIGTFYNAIPWQFRKDAVEKWAKQAYPELWAELVSYGEEIDEEWEVRYFKVDRSIDIDDPPLFGEGEWKPELQREMQSQIEPLPMSH</sequence>
<keyword evidence="2" id="KW-1185">Reference proteome</keyword>
<dbReference type="InterPro" id="IPR051114">
    <property type="entry name" value="Mito_RNA_Proc_CCM1"/>
</dbReference>
<reference evidence="1 2" key="1">
    <citation type="submission" date="2022-12" db="EMBL/GenBank/DDBJ databases">
        <title>Genomic features and morphological characterization of a novel Knufia sp. strain isolated from spacecraft assembly facility.</title>
        <authorList>
            <person name="Teixeira M."/>
            <person name="Chander A.M."/>
            <person name="Stajich J.E."/>
            <person name="Venkateswaran K."/>
        </authorList>
    </citation>
    <scope>NUCLEOTIDE SEQUENCE [LARGE SCALE GENOMIC DNA]</scope>
    <source>
        <strain evidence="1 2">FJI-L2-BK-P2</strain>
    </source>
</reference>
<dbReference type="GO" id="GO:0005739">
    <property type="term" value="C:mitochondrion"/>
    <property type="evidence" value="ECO:0007669"/>
    <property type="project" value="TreeGrafter"/>
</dbReference>
<organism evidence="1 2">
    <name type="scientific">Knufia fluminis</name>
    <dbReference type="NCBI Taxonomy" id="191047"/>
    <lineage>
        <taxon>Eukaryota</taxon>
        <taxon>Fungi</taxon>
        <taxon>Dikarya</taxon>
        <taxon>Ascomycota</taxon>
        <taxon>Pezizomycotina</taxon>
        <taxon>Eurotiomycetes</taxon>
        <taxon>Chaetothyriomycetidae</taxon>
        <taxon>Chaetothyriales</taxon>
        <taxon>Trichomeriaceae</taxon>
        <taxon>Knufia</taxon>
    </lineage>
</organism>
<protein>
    <submittedName>
        <fullName evidence="1">Uncharacterized protein</fullName>
    </submittedName>
</protein>
<dbReference type="EMBL" id="JAKLMC020000004">
    <property type="protein sequence ID" value="KAK5956586.1"/>
    <property type="molecule type" value="Genomic_DNA"/>
</dbReference>
<proteinExistence type="predicted"/>
<evidence type="ECO:0000313" key="2">
    <source>
        <dbReference type="Proteomes" id="UP001316803"/>
    </source>
</evidence>
<accession>A0AAN8IAD4</accession>